<dbReference type="AlphaFoldDB" id="A0A9D1GIL4"/>
<sequence>MEWAAEFETVAEEINFFSVGFRTLLAVLCGGILGLERGKANQSAGMRTYILVCLGATVVMLTGQYMYDRFSTGDPARLGAQVISGIGFLGAGSIIVEGKIKVRGLTTAAGLWTAACIGLAIGIGFYAGGLIGTVAVYVVISKFKSISDHFTHNDLIFRIYVEFDEMSVLKPLYTTVESFGLQVLDTILNNPRNTGNYNAILSIKNPEDRAHEQVAEYLKKIQGVRKVKLIY</sequence>
<feature type="transmembrane region" description="Helical" evidence="7">
    <location>
        <begin position="78"/>
        <end position="96"/>
    </location>
</feature>
<dbReference type="InterPro" id="IPR003416">
    <property type="entry name" value="MgtC/SapB/SrpB/YhiD_fam"/>
</dbReference>
<name>A0A9D1GIL4_9FIRM</name>
<evidence type="ECO:0000256" key="5">
    <source>
        <dbReference type="ARBA" id="ARBA00022989"/>
    </source>
</evidence>
<protein>
    <submittedName>
        <fullName evidence="9">MgtC/SapB family protein</fullName>
    </submittedName>
</protein>
<dbReference type="PANTHER" id="PTHR33778:SF1">
    <property type="entry name" value="MAGNESIUM TRANSPORTER YHID-RELATED"/>
    <property type="match status" value="1"/>
</dbReference>
<evidence type="ECO:0000256" key="2">
    <source>
        <dbReference type="ARBA" id="ARBA00009298"/>
    </source>
</evidence>
<dbReference type="PANTHER" id="PTHR33778">
    <property type="entry name" value="PROTEIN MGTC"/>
    <property type="match status" value="1"/>
</dbReference>
<comment type="caution">
    <text evidence="9">The sequence shown here is derived from an EMBL/GenBank/DDBJ whole genome shotgun (WGS) entry which is preliminary data.</text>
</comment>
<keyword evidence="5 7" id="KW-1133">Transmembrane helix</keyword>
<feature type="transmembrane region" description="Helical" evidence="7">
    <location>
        <begin position="16"/>
        <end position="36"/>
    </location>
</feature>
<feature type="transmembrane region" description="Helical" evidence="7">
    <location>
        <begin position="48"/>
        <end position="66"/>
    </location>
</feature>
<dbReference type="GO" id="GO:0005886">
    <property type="term" value="C:plasma membrane"/>
    <property type="evidence" value="ECO:0007669"/>
    <property type="project" value="UniProtKB-SubCell"/>
</dbReference>
<accession>A0A9D1GIL4</accession>
<dbReference type="Pfam" id="PF02308">
    <property type="entry name" value="MgtC"/>
    <property type="match status" value="1"/>
</dbReference>
<proteinExistence type="inferred from homology"/>
<evidence type="ECO:0000313" key="9">
    <source>
        <dbReference type="EMBL" id="HIT41227.1"/>
    </source>
</evidence>
<keyword evidence="6 7" id="KW-0472">Membrane</keyword>
<dbReference type="EMBL" id="DVKS01000064">
    <property type="protein sequence ID" value="HIT41227.1"/>
    <property type="molecule type" value="Genomic_DNA"/>
</dbReference>
<keyword evidence="4 7" id="KW-0812">Transmembrane</keyword>
<reference evidence="9" key="2">
    <citation type="journal article" date="2021" name="PeerJ">
        <title>Extensive microbial diversity within the chicken gut microbiome revealed by metagenomics and culture.</title>
        <authorList>
            <person name="Gilroy R."/>
            <person name="Ravi A."/>
            <person name="Getino M."/>
            <person name="Pursley I."/>
            <person name="Horton D.L."/>
            <person name="Alikhan N.F."/>
            <person name="Baker D."/>
            <person name="Gharbi K."/>
            <person name="Hall N."/>
            <person name="Watson M."/>
            <person name="Adriaenssens E.M."/>
            <person name="Foster-Nyarko E."/>
            <person name="Jarju S."/>
            <person name="Secka A."/>
            <person name="Antonio M."/>
            <person name="Oren A."/>
            <person name="Chaudhuri R.R."/>
            <person name="La Ragione R."/>
            <person name="Hildebrand F."/>
            <person name="Pallen M.J."/>
        </authorList>
    </citation>
    <scope>NUCLEOTIDE SEQUENCE</scope>
    <source>
        <strain evidence="9">CHK123-3438</strain>
    </source>
</reference>
<gene>
    <name evidence="9" type="ORF">IAB60_03830</name>
</gene>
<dbReference type="PRINTS" id="PR01837">
    <property type="entry name" value="MGTCSAPBPROT"/>
</dbReference>
<dbReference type="InterPro" id="IPR049177">
    <property type="entry name" value="MgtC_SapB_SrpB_YhiD_N"/>
</dbReference>
<reference evidence="9" key="1">
    <citation type="submission" date="2020-10" db="EMBL/GenBank/DDBJ databases">
        <authorList>
            <person name="Gilroy R."/>
        </authorList>
    </citation>
    <scope>NUCLEOTIDE SEQUENCE</scope>
    <source>
        <strain evidence="9">CHK123-3438</strain>
    </source>
</reference>
<feature type="domain" description="MgtC/SapB/SrpB/YhiD N-terminal" evidence="8">
    <location>
        <begin position="24"/>
        <end position="146"/>
    </location>
</feature>
<dbReference type="Proteomes" id="UP000886860">
    <property type="component" value="Unassembled WGS sequence"/>
</dbReference>
<evidence type="ECO:0000256" key="4">
    <source>
        <dbReference type="ARBA" id="ARBA00022692"/>
    </source>
</evidence>
<organism evidence="9 10">
    <name type="scientific">Candidatus Caccovicinus merdipullorum</name>
    <dbReference type="NCBI Taxonomy" id="2840724"/>
    <lineage>
        <taxon>Bacteria</taxon>
        <taxon>Bacillati</taxon>
        <taxon>Bacillota</taxon>
        <taxon>Clostridia</taxon>
        <taxon>Eubacteriales</taxon>
        <taxon>Candidatus Caccovicinus</taxon>
    </lineage>
</organism>
<comment type="similarity">
    <text evidence="2">Belongs to the MgtC/SapB family.</text>
</comment>
<evidence type="ECO:0000259" key="8">
    <source>
        <dbReference type="Pfam" id="PF02308"/>
    </source>
</evidence>
<evidence type="ECO:0000313" key="10">
    <source>
        <dbReference type="Proteomes" id="UP000886860"/>
    </source>
</evidence>
<keyword evidence="3" id="KW-1003">Cell membrane</keyword>
<comment type="subcellular location">
    <subcellularLocation>
        <location evidence="1">Cell membrane</location>
        <topology evidence="1">Multi-pass membrane protein</topology>
    </subcellularLocation>
</comment>
<evidence type="ECO:0000256" key="1">
    <source>
        <dbReference type="ARBA" id="ARBA00004651"/>
    </source>
</evidence>
<evidence type="ECO:0000256" key="6">
    <source>
        <dbReference type="ARBA" id="ARBA00023136"/>
    </source>
</evidence>
<evidence type="ECO:0000256" key="3">
    <source>
        <dbReference type="ARBA" id="ARBA00022475"/>
    </source>
</evidence>
<evidence type="ECO:0000256" key="7">
    <source>
        <dbReference type="SAM" id="Phobius"/>
    </source>
</evidence>
<feature type="transmembrane region" description="Helical" evidence="7">
    <location>
        <begin position="108"/>
        <end position="140"/>
    </location>
</feature>